<dbReference type="AlphaFoldDB" id="A0A9W9A526"/>
<dbReference type="OrthoDB" id="3439489at2759"/>
<dbReference type="Proteomes" id="UP001150266">
    <property type="component" value="Unassembled WGS sequence"/>
</dbReference>
<gene>
    <name evidence="1" type="ORF">J3R30DRAFT_3511979</name>
</gene>
<proteinExistence type="predicted"/>
<dbReference type="InterPro" id="IPR031755">
    <property type="entry name" value="Inhibitor_I66"/>
</dbReference>
<keyword evidence="2" id="KW-1185">Reference proteome</keyword>
<dbReference type="EMBL" id="JAOTPV010000017">
    <property type="protein sequence ID" value="KAJ4473846.1"/>
    <property type="molecule type" value="Genomic_DNA"/>
</dbReference>
<accession>A0A9W9A526</accession>
<dbReference type="Pfam" id="PF16850">
    <property type="entry name" value="Inhibitor_I66"/>
    <property type="match status" value="1"/>
</dbReference>
<dbReference type="Gene3D" id="2.80.10.50">
    <property type="match status" value="1"/>
</dbReference>
<dbReference type="CDD" id="cd23428">
    <property type="entry name" value="beta-trefoil_Ricin_SPI"/>
    <property type="match status" value="1"/>
</dbReference>
<dbReference type="GO" id="GO:0004867">
    <property type="term" value="F:serine-type endopeptidase inhibitor activity"/>
    <property type="evidence" value="ECO:0007669"/>
    <property type="project" value="InterPro"/>
</dbReference>
<reference evidence="1" key="1">
    <citation type="submission" date="2022-08" db="EMBL/GenBank/DDBJ databases">
        <title>A Global Phylogenomic Analysis of the Shiitake Genus Lentinula.</title>
        <authorList>
            <consortium name="DOE Joint Genome Institute"/>
            <person name="Sierra-Patev S."/>
            <person name="Min B."/>
            <person name="Naranjo-Ortiz M."/>
            <person name="Looney B."/>
            <person name="Konkel Z."/>
            <person name="Slot J.C."/>
            <person name="Sakamoto Y."/>
            <person name="Steenwyk J.L."/>
            <person name="Rokas A."/>
            <person name="Carro J."/>
            <person name="Camarero S."/>
            <person name="Ferreira P."/>
            <person name="Molpeceres G."/>
            <person name="Ruiz-Duenas F.J."/>
            <person name="Serrano A."/>
            <person name="Henrissat B."/>
            <person name="Drula E."/>
            <person name="Hughes K.W."/>
            <person name="Mata J.L."/>
            <person name="Ishikawa N.K."/>
            <person name="Vargas-Isla R."/>
            <person name="Ushijima S."/>
            <person name="Smith C.A."/>
            <person name="Ahrendt S."/>
            <person name="Andreopoulos W."/>
            <person name="He G."/>
            <person name="Labutti K."/>
            <person name="Lipzen A."/>
            <person name="Ng V."/>
            <person name="Riley R."/>
            <person name="Sandor L."/>
            <person name="Barry K."/>
            <person name="Martinez A.T."/>
            <person name="Xiao Y."/>
            <person name="Gibbons J.G."/>
            <person name="Terashima K."/>
            <person name="Grigoriev I.V."/>
            <person name="Hibbett D.S."/>
        </authorList>
    </citation>
    <scope>NUCLEOTIDE SEQUENCE</scope>
    <source>
        <strain evidence="1">JLM2183</strain>
    </source>
</reference>
<evidence type="ECO:0000313" key="2">
    <source>
        <dbReference type="Proteomes" id="UP001150266"/>
    </source>
</evidence>
<sequence length="145" mass="16423">MAFETGLYTIKNGDKFVGRALIEDLSLHPKRVILTDKESTWAIEKLGNNLNTFYTLISHGSPAAHIEHNVFVLVIDRELATKWIIRAVPQHGKDAYIIIGTDLEGGWVAPEEIGEQIRYRPLIIQPSEPPRYPPNQVFHIVKAQD</sequence>
<comment type="caution">
    <text evidence="1">The sequence shown here is derived from an EMBL/GenBank/DDBJ whole genome shotgun (WGS) entry which is preliminary data.</text>
</comment>
<name>A0A9W9A526_9AGAR</name>
<organism evidence="1 2">
    <name type="scientific">Lentinula aciculospora</name>
    <dbReference type="NCBI Taxonomy" id="153920"/>
    <lineage>
        <taxon>Eukaryota</taxon>
        <taxon>Fungi</taxon>
        <taxon>Dikarya</taxon>
        <taxon>Basidiomycota</taxon>
        <taxon>Agaricomycotina</taxon>
        <taxon>Agaricomycetes</taxon>
        <taxon>Agaricomycetidae</taxon>
        <taxon>Agaricales</taxon>
        <taxon>Marasmiineae</taxon>
        <taxon>Omphalotaceae</taxon>
        <taxon>Lentinula</taxon>
    </lineage>
</organism>
<protein>
    <submittedName>
        <fullName evidence="1">Serine protease inhibitor</fullName>
    </submittedName>
</protein>
<evidence type="ECO:0000313" key="1">
    <source>
        <dbReference type="EMBL" id="KAJ4473846.1"/>
    </source>
</evidence>